<keyword evidence="1" id="KW-1133">Transmembrane helix</keyword>
<keyword evidence="1" id="KW-0812">Transmembrane</keyword>
<accession>A0A2X3IJ57</accession>
<protein>
    <recommendedName>
        <fullName evidence="4">Lipoprotein</fullName>
    </recommendedName>
</protein>
<evidence type="ECO:0000313" key="3">
    <source>
        <dbReference type="Proteomes" id="UP000251197"/>
    </source>
</evidence>
<evidence type="ECO:0008006" key="4">
    <source>
        <dbReference type="Google" id="ProtNLM"/>
    </source>
</evidence>
<feature type="transmembrane region" description="Helical" evidence="1">
    <location>
        <begin position="7"/>
        <end position="28"/>
    </location>
</feature>
<dbReference type="Proteomes" id="UP000251197">
    <property type="component" value="Unassembled WGS sequence"/>
</dbReference>
<gene>
    <name evidence="2" type="ORF">NCTC12120_05572</name>
</gene>
<dbReference type="AlphaFoldDB" id="A0A2X3IJ57"/>
<sequence>MGERFEVKGFLTALILIASFLIGCAMYYKVGCWFEDDIINFYAGDEG</sequence>
<dbReference type="EMBL" id="UAVU01000009">
    <property type="protein sequence ID" value="SQC92378.1"/>
    <property type="molecule type" value="Genomic_DNA"/>
</dbReference>
<reference evidence="2 3" key="1">
    <citation type="submission" date="2018-06" db="EMBL/GenBank/DDBJ databases">
        <authorList>
            <consortium name="Pathogen Informatics"/>
            <person name="Doyle S."/>
        </authorList>
    </citation>
    <scope>NUCLEOTIDE SEQUENCE [LARGE SCALE GENOMIC DNA]</scope>
    <source>
        <strain evidence="2 3">NCTC12120</strain>
    </source>
</reference>
<proteinExistence type="predicted"/>
<keyword evidence="1" id="KW-0472">Membrane</keyword>
<organism evidence="2 3">
    <name type="scientific">Cedecea neteri</name>
    <dbReference type="NCBI Taxonomy" id="158822"/>
    <lineage>
        <taxon>Bacteria</taxon>
        <taxon>Pseudomonadati</taxon>
        <taxon>Pseudomonadota</taxon>
        <taxon>Gammaproteobacteria</taxon>
        <taxon>Enterobacterales</taxon>
        <taxon>Enterobacteriaceae</taxon>
        <taxon>Cedecea</taxon>
    </lineage>
</organism>
<evidence type="ECO:0000313" key="2">
    <source>
        <dbReference type="EMBL" id="SQC92378.1"/>
    </source>
</evidence>
<dbReference type="PROSITE" id="PS51257">
    <property type="entry name" value="PROKAR_LIPOPROTEIN"/>
    <property type="match status" value="1"/>
</dbReference>
<name>A0A2X3IJ57_9ENTR</name>
<evidence type="ECO:0000256" key="1">
    <source>
        <dbReference type="SAM" id="Phobius"/>
    </source>
</evidence>